<evidence type="ECO:0000256" key="1">
    <source>
        <dbReference type="ARBA" id="ARBA00004382"/>
    </source>
</evidence>
<dbReference type="PROSITE" id="PS50198">
    <property type="entry name" value="PPIC_PPIASE_2"/>
    <property type="match status" value="1"/>
</dbReference>
<dbReference type="SUPFAM" id="SSF54534">
    <property type="entry name" value="FKBP-like"/>
    <property type="match status" value="1"/>
</dbReference>
<comment type="subcellular location">
    <subcellularLocation>
        <location evidence="1">Cell inner membrane</location>
        <topology evidence="1">Single-pass type II membrane protein</topology>
        <orientation evidence="1">Periplasmic side</orientation>
    </subcellularLocation>
</comment>
<evidence type="ECO:0000256" key="5">
    <source>
        <dbReference type="ARBA" id="ARBA00022989"/>
    </source>
</evidence>
<evidence type="ECO:0000256" key="2">
    <source>
        <dbReference type="ARBA" id="ARBA00022475"/>
    </source>
</evidence>
<dbReference type="InterPro" id="IPR027304">
    <property type="entry name" value="Trigger_fact/SurA_dom_sf"/>
</dbReference>
<keyword evidence="11" id="KW-0697">Rotamase</keyword>
<evidence type="ECO:0000256" key="3">
    <source>
        <dbReference type="ARBA" id="ARBA00022519"/>
    </source>
</evidence>
<comment type="caution">
    <text evidence="14">The sequence shown here is derived from an EMBL/GenBank/DDBJ whole genome shotgun (WGS) entry which is preliminary data.</text>
</comment>
<feature type="domain" description="PpiC" evidence="13">
    <location>
        <begin position="345"/>
        <end position="454"/>
    </location>
</feature>
<feature type="transmembrane region" description="Helical" evidence="12">
    <location>
        <begin position="12"/>
        <end position="32"/>
    </location>
</feature>
<gene>
    <name evidence="14" type="ORF">LZZ85_01935</name>
</gene>
<dbReference type="Pfam" id="PF13623">
    <property type="entry name" value="SurA_N_2"/>
    <property type="match status" value="1"/>
</dbReference>
<keyword evidence="4 12" id="KW-0812">Transmembrane</keyword>
<name>A0ABS9KL10_9BACT</name>
<evidence type="ECO:0000256" key="11">
    <source>
        <dbReference type="PROSITE-ProRule" id="PRU00278"/>
    </source>
</evidence>
<evidence type="ECO:0000256" key="10">
    <source>
        <dbReference type="ARBA" id="ARBA00042775"/>
    </source>
</evidence>
<dbReference type="SUPFAM" id="SSF109998">
    <property type="entry name" value="Triger factor/SurA peptide-binding domain-like"/>
    <property type="match status" value="1"/>
</dbReference>
<evidence type="ECO:0000256" key="8">
    <source>
        <dbReference type="ARBA" id="ARBA00038408"/>
    </source>
</evidence>
<accession>A0ABS9KL10</accession>
<protein>
    <recommendedName>
        <fullName evidence="9">Periplasmic chaperone PpiD</fullName>
    </recommendedName>
    <alternativeName>
        <fullName evidence="10">Periplasmic folding chaperone</fullName>
    </alternativeName>
</protein>
<keyword evidence="2" id="KW-1003">Cell membrane</keyword>
<dbReference type="Proteomes" id="UP001165367">
    <property type="component" value="Unassembled WGS sequence"/>
</dbReference>
<evidence type="ECO:0000256" key="6">
    <source>
        <dbReference type="ARBA" id="ARBA00023136"/>
    </source>
</evidence>
<evidence type="ECO:0000256" key="12">
    <source>
        <dbReference type="SAM" id="Phobius"/>
    </source>
</evidence>
<proteinExistence type="inferred from homology"/>
<evidence type="ECO:0000256" key="7">
    <source>
        <dbReference type="ARBA" id="ARBA00023186"/>
    </source>
</evidence>
<keyword evidence="15" id="KW-1185">Reference proteome</keyword>
<dbReference type="InterPro" id="IPR000297">
    <property type="entry name" value="PPIase_PpiC"/>
</dbReference>
<dbReference type="InterPro" id="IPR052029">
    <property type="entry name" value="PpiD_chaperone"/>
</dbReference>
<keyword evidence="7" id="KW-0143">Chaperone</keyword>
<keyword evidence="11" id="KW-0413">Isomerase</keyword>
<dbReference type="EMBL" id="JAKLTR010000001">
    <property type="protein sequence ID" value="MCG2613012.1"/>
    <property type="molecule type" value="Genomic_DNA"/>
</dbReference>
<evidence type="ECO:0000313" key="14">
    <source>
        <dbReference type="EMBL" id="MCG2613012.1"/>
    </source>
</evidence>
<dbReference type="Gene3D" id="3.10.50.40">
    <property type="match status" value="1"/>
</dbReference>
<evidence type="ECO:0000256" key="4">
    <source>
        <dbReference type="ARBA" id="ARBA00022692"/>
    </source>
</evidence>
<keyword evidence="5 12" id="KW-1133">Transmembrane helix</keyword>
<dbReference type="RefSeq" id="WP_237868237.1">
    <property type="nucleotide sequence ID" value="NZ_JAKLTR010000001.1"/>
</dbReference>
<dbReference type="Pfam" id="PF13616">
    <property type="entry name" value="Rotamase_3"/>
    <property type="match status" value="1"/>
</dbReference>
<reference evidence="14" key="1">
    <citation type="submission" date="2022-01" db="EMBL/GenBank/DDBJ databases">
        <authorList>
            <person name="Jo J.-H."/>
            <person name="Im W.-T."/>
        </authorList>
    </citation>
    <scope>NUCLEOTIDE SEQUENCE</scope>
    <source>
        <strain evidence="14">NA20</strain>
    </source>
</reference>
<evidence type="ECO:0000259" key="13">
    <source>
        <dbReference type="PROSITE" id="PS50198"/>
    </source>
</evidence>
<keyword evidence="6 12" id="KW-0472">Membrane</keyword>
<evidence type="ECO:0000313" key="15">
    <source>
        <dbReference type="Proteomes" id="UP001165367"/>
    </source>
</evidence>
<keyword evidence="3" id="KW-0997">Cell inner membrane</keyword>
<dbReference type="PANTHER" id="PTHR47529">
    <property type="entry name" value="PEPTIDYL-PROLYL CIS-TRANS ISOMERASE D"/>
    <property type="match status" value="1"/>
</dbReference>
<dbReference type="InterPro" id="IPR046357">
    <property type="entry name" value="PPIase_dom_sf"/>
</dbReference>
<evidence type="ECO:0000256" key="9">
    <source>
        <dbReference type="ARBA" id="ARBA00040743"/>
    </source>
</evidence>
<comment type="similarity">
    <text evidence="8">Belongs to the PpiD chaperone family.</text>
</comment>
<sequence length="716" mass="78012">MSVIQNIQDKYAKLMAVIIALALIIFVVMLAFENGGSLFRGGNTTVVGKVDGKEIDYNSIEPRVKQQEDANRQQGYPADMARQTALEQVWSQEVGKIILESEADKLGMQIGKKELGDILYGANPPEDLKRMFSDPNTGVYNAQKAKQDIDQMLKAKTTPKEQKAQFNTFLNYLELIRINDKYNSLLLNTTNFPKWFIEKQNAENSQIANISLVRQAYSSIPDSVVKVTDKEVQDYISKHKEQFKQEESRAISYVSFSALPTGTDSSAAHERLMQLKPGFDSASNMQDYLEAQGVETFYNGYIKGEKIQVPSKDSIIRVPVGTTYGPYIDGGNYSIAKLLGARTQPDSVTVRHILIATAQQDPQTGALTPVRDSASAKKIIDSIRTAINTGSNFDSLVAQLSEDPGSKQTGGKYENMVSGPPLDVAFNEFIFGNPVGSKGIVKTVFGYHYIEILSAKGASTAYKIAYLGVPIEASNETDGSANNAASQFASSSRDKKAFDANAEKLQAKGINKAFAQDITPTASQVMGLGSSRTFVKAIYDADLGDVLDPIKVGDNYVVALVTEVNEKGTQSVAKSRMMVEPLLRNQKKAEEITKKIGNITTLEAAAAAMGNQPIERADSIRISGMPPSPLVSSEPKVLGAAFNPANKGKVVTQAIPGNNGVYVLRVDNVSATAVADANVAEQRKQRYEQAKMRGAGYYQQALMQAANIKDNRAKFF</sequence>
<dbReference type="PANTHER" id="PTHR47529:SF1">
    <property type="entry name" value="PERIPLASMIC CHAPERONE PPID"/>
    <property type="match status" value="1"/>
</dbReference>
<organism evidence="14 15">
    <name type="scientific">Terrimonas ginsenosidimutans</name>
    <dbReference type="NCBI Taxonomy" id="2908004"/>
    <lineage>
        <taxon>Bacteria</taxon>
        <taxon>Pseudomonadati</taxon>
        <taxon>Bacteroidota</taxon>
        <taxon>Chitinophagia</taxon>
        <taxon>Chitinophagales</taxon>
        <taxon>Chitinophagaceae</taxon>
        <taxon>Terrimonas</taxon>
    </lineage>
</organism>